<dbReference type="GeneID" id="9617175"/>
<name>D8U5P5_VOLCA</name>
<dbReference type="InterPro" id="IPR052779">
    <property type="entry name" value="WDR62"/>
</dbReference>
<protein>
    <submittedName>
        <fullName evidence="1">Uncharacterized protein</fullName>
    </submittedName>
</protein>
<dbReference type="Pfam" id="PF00400">
    <property type="entry name" value="WD40"/>
    <property type="match status" value="1"/>
</dbReference>
<dbReference type="OrthoDB" id="6154712at2759"/>
<dbReference type="KEGG" id="vcn:VOLCADRAFT_118543"/>
<dbReference type="InterPro" id="IPR001680">
    <property type="entry name" value="WD40_rpt"/>
</dbReference>
<keyword evidence="2" id="KW-1185">Reference proteome</keyword>
<dbReference type="Gene3D" id="2.130.10.10">
    <property type="entry name" value="YVTN repeat-like/Quinoprotein amine dehydrogenase"/>
    <property type="match status" value="1"/>
</dbReference>
<dbReference type="AlphaFoldDB" id="D8U5P5"/>
<dbReference type="InParanoid" id="D8U5P5"/>
<reference evidence="1 2" key="1">
    <citation type="journal article" date="2010" name="Science">
        <title>Genomic analysis of organismal complexity in the multicellular green alga Volvox carteri.</title>
        <authorList>
            <person name="Prochnik S.E."/>
            <person name="Umen J."/>
            <person name="Nedelcu A.M."/>
            <person name="Hallmann A."/>
            <person name="Miller S.M."/>
            <person name="Nishii I."/>
            <person name="Ferris P."/>
            <person name="Kuo A."/>
            <person name="Mitros T."/>
            <person name="Fritz-Laylin L.K."/>
            <person name="Hellsten U."/>
            <person name="Chapman J."/>
            <person name="Simakov O."/>
            <person name="Rensing S.A."/>
            <person name="Terry A."/>
            <person name="Pangilinan J."/>
            <person name="Kapitonov V."/>
            <person name="Jurka J."/>
            <person name="Salamov A."/>
            <person name="Shapiro H."/>
            <person name="Schmutz J."/>
            <person name="Grimwood J."/>
            <person name="Lindquist E."/>
            <person name="Lucas S."/>
            <person name="Grigoriev I.V."/>
            <person name="Schmitt R."/>
            <person name="Kirk D."/>
            <person name="Rokhsar D.S."/>
        </authorList>
    </citation>
    <scope>NUCLEOTIDE SEQUENCE [LARGE SCALE GENOMIC DNA]</scope>
    <source>
        <strain evidence="2">f. Nagariensis / Eve</strain>
    </source>
</reference>
<dbReference type="RefSeq" id="XP_002953928.1">
    <property type="nucleotide sequence ID" value="XM_002953882.1"/>
</dbReference>
<dbReference type="InterPro" id="IPR011044">
    <property type="entry name" value="Quino_amine_DH_bsu"/>
</dbReference>
<sequence>MEILNPSKATGLLAYSCGAVVVLYDSQHKQQTAFFSPKPRRSLVTGKPYACLAFSRDGAYLAAGERSPQSPEILVWEVSSSRCLQTLKGHKHGIGSIAFSQDGRLLVSTGESYDGQLCVWDWQAGVLLARQHTQAEVWSLTLPSGRGRDGPLTAGQASLTPRPASLKEYRTSNFVSVAAAPADGSSSQALLYALTQNGVLLTLRSSTRTIDKSLSLQ</sequence>
<dbReference type="InterPro" id="IPR015943">
    <property type="entry name" value="WD40/YVTN_repeat-like_dom_sf"/>
</dbReference>
<proteinExistence type="predicted"/>
<organism evidence="2">
    <name type="scientific">Volvox carteri f. nagariensis</name>
    <dbReference type="NCBI Taxonomy" id="3068"/>
    <lineage>
        <taxon>Eukaryota</taxon>
        <taxon>Viridiplantae</taxon>
        <taxon>Chlorophyta</taxon>
        <taxon>core chlorophytes</taxon>
        <taxon>Chlorophyceae</taxon>
        <taxon>CS clade</taxon>
        <taxon>Chlamydomonadales</taxon>
        <taxon>Volvocaceae</taxon>
        <taxon>Volvox</taxon>
    </lineage>
</organism>
<gene>
    <name evidence="1" type="ORF">VOLCADRAFT_118543</name>
</gene>
<dbReference type="eggNOG" id="KOG1408">
    <property type="taxonomic scope" value="Eukaryota"/>
</dbReference>
<accession>D8U5P5</accession>
<feature type="non-terminal residue" evidence="1">
    <location>
        <position position="217"/>
    </location>
</feature>
<evidence type="ECO:0000313" key="1">
    <source>
        <dbReference type="EMBL" id="EFJ44957.1"/>
    </source>
</evidence>
<dbReference type="EMBL" id="GL378360">
    <property type="protein sequence ID" value="EFJ44957.1"/>
    <property type="molecule type" value="Genomic_DNA"/>
</dbReference>
<dbReference type="SUPFAM" id="SSF50969">
    <property type="entry name" value="YVTN repeat-like/Quinoprotein amine dehydrogenase"/>
    <property type="match status" value="1"/>
</dbReference>
<dbReference type="PANTHER" id="PTHR45589">
    <property type="entry name" value="WD REPEAT DOMAIN 62, ISOFORM G"/>
    <property type="match status" value="1"/>
</dbReference>
<evidence type="ECO:0000313" key="2">
    <source>
        <dbReference type="Proteomes" id="UP000001058"/>
    </source>
</evidence>
<dbReference type="Proteomes" id="UP000001058">
    <property type="component" value="Unassembled WGS sequence"/>
</dbReference>
<dbReference type="PANTHER" id="PTHR45589:SF1">
    <property type="entry name" value="WD REPEAT DOMAIN 62, ISOFORM G"/>
    <property type="match status" value="1"/>
</dbReference>
<dbReference type="SMART" id="SM00320">
    <property type="entry name" value="WD40"/>
    <property type="match status" value="2"/>
</dbReference>